<gene>
    <name evidence="3" type="ORF">E5676_scaffold1163G00380</name>
    <name evidence="2" type="ORF">E6C27_scaffold43052G00600</name>
</gene>
<dbReference type="OrthoDB" id="1433060at2759"/>
<protein>
    <submittedName>
        <fullName evidence="2">Gag-pro-like protein</fullName>
    </submittedName>
</protein>
<evidence type="ECO:0000313" key="4">
    <source>
        <dbReference type="Proteomes" id="UP000321393"/>
    </source>
</evidence>
<feature type="region of interest" description="Disordered" evidence="1">
    <location>
        <begin position="44"/>
        <end position="92"/>
    </location>
</feature>
<accession>A0A5A7UN81</accession>
<sequence length="156" mass="17181">MTKILELLTTGKGKGIAGTSSHLEIGLNQTDDTPAFPPRFTSQMMSSPHLAGTQYPQSFPIPESNQTSQQAAQTSDPVSTPVIEHGRKISEDQGSKRRLEFLEERLRAIEGADVYGDVNASRLCLIADVVILLKFKIPDFEKYNGTTCPKSHLVMY</sequence>
<reference evidence="4 5" key="1">
    <citation type="submission" date="2019-08" db="EMBL/GenBank/DDBJ databases">
        <title>Draft genome sequences of two oriental melons (Cucumis melo L. var makuwa).</title>
        <authorList>
            <person name="Kwon S.-Y."/>
        </authorList>
    </citation>
    <scope>NUCLEOTIDE SEQUENCE [LARGE SCALE GENOMIC DNA]</scope>
    <source>
        <strain evidence="5">cv. Chang Bougi</strain>
        <strain evidence="4">cv. SW 3</strain>
        <tissue evidence="2">Leaf</tissue>
    </source>
</reference>
<dbReference type="Proteomes" id="UP000321393">
    <property type="component" value="Unassembled WGS sequence"/>
</dbReference>
<dbReference type="EMBL" id="SSTD01004900">
    <property type="protein sequence ID" value="TYK22718.1"/>
    <property type="molecule type" value="Genomic_DNA"/>
</dbReference>
<dbReference type="EMBL" id="SSTE01008633">
    <property type="protein sequence ID" value="KAA0054929.1"/>
    <property type="molecule type" value="Genomic_DNA"/>
</dbReference>
<evidence type="ECO:0000313" key="5">
    <source>
        <dbReference type="Proteomes" id="UP000321947"/>
    </source>
</evidence>
<feature type="compositionally biased region" description="Low complexity" evidence="1">
    <location>
        <begin position="66"/>
        <end position="75"/>
    </location>
</feature>
<comment type="caution">
    <text evidence="2">The sequence shown here is derived from an EMBL/GenBank/DDBJ whole genome shotgun (WGS) entry which is preliminary data.</text>
</comment>
<evidence type="ECO:0000313" key="3">
    <source>
        <dbReference type="EMBL" id="TYK22718.1"/>
    </source>
</evidence>
<evidence type="ECO:0000256" key="1">
    <source>
        <dbReference type="SAM" id="MobiDB-lite"/>
    </source>
</evidence>
<evidence type="ECO:0000313" key="2">
    <source>
        <dbReference type="EMBL" id="KAA0054929.1"/>
    </source>
</evidence>
<dbReference type="AlphaFoldDB" id="A0A5A7UN81"/>
<name>A0A5A7UN81_CUCMM</name>
<organism evidence="2 4">
    <name type="scientific">Cucumis melo var. makuwa</name>
    <name type="common">Oriental melon</name>
    <dbReference type="NCBI Taxonomy" id="1194695"/>
    <lineage>
        <taxon>Eukaryota</taxon>
        <taxon>Viridiplantae</taxon>
        <taxon>Streptophyta</taxon>
        <taxon>Embryophyta</taxon>
        <taxon>Tracheophyta</taxon>
        <taxon>Spermatophyta</taxon>
        <taxon>Magnoliopsida</taxon>
        <taxon>eudicotyledons</taxon>
        <taxon>Gunneridae</taxon>
        <taxon>Pentapetalae</taxon>
        <taxon>rosids</taxon>
        <taxon>fabids</taxon>
        <taxon>Cucurbitales</taxon>
        <taxon>Cucurbitaceae</taxon>
        <taxon>Benincaseae</taxon>
        <taxon>Cucumis</taxon>
    </lineage>
</organism>
<proteinExistence type="predicted"/>
<dbReference type="Proteomes" id="UP000321947">
    <property type="component" value="Unassembled WGS sequence"/>
</dbReference>